<protein>
    <submittedName>
        <fullName evidence="1">Uncharacterized protein</fullName>
    </submittedName>
</protein>
<organism evidence="1">
    <name type="scientific">gut metagenome</name>
    <dbReference type="NCBI Taxonomy" id="749906"/>
    <lineage>
        <taxon>unclassified sequences</taxon>
        <taxon>metagenomes</taxon>
        <taxon>organismal metagenomes</taxon>
    </lineage>
</organism>
<comment type="caution">
    <text evidence="1">The sequence shown here is derived from an EMBL/GenBank/DDBJ whole genome shotgun (WGS) entry which is preliminary data.</text>
</comment>
<reference evidence="1" key="1">
    <citation type="journal article" date="2012" name="PLoS ONE">
        <title>Gene sets for utilization of primary and secondary nutrition supplies in the distal gut of endangered iberian lynx.</title>
        <authorList>
            <person name="Alcaide M."/>
            <person name="Messina E."/>
            <person name="Richter M."/>
            <person name="Bargiela R."/>
            <person name="Peplies J."/>
            <person name="Huws S.A."/>
            <person name="Newbold C.J."/>
            <person name="Golyshin P.N."/>
            <person name="Simon M.A."/>
            <person name="Lopez G."/>
            <person name="Yakimov M.M."/>
            <person name="Ferrer M."/>
        </authorList>
    </citation>
    <scope>NUCLEOTIDE SEQUENCE</scope>
</reference>
<dbReference type="EMBL" id="AMCI01004466">
    <property type="protein sequence ID" value="EJW98026.1"/>
    <property type="molecule type" value="Genomic_DNA"/>
</dbReference>
<sequence>MGWAKQPPRSWTYGNVVMIDNGDGVSTLYA</sequence>
<name>J9FSV8_9ZZZZ</name>
<gene>
    <name evidence="1" type="ORF">EVA_13866</name>
</gene>
<dbReference type="AlphaFoldDB" id="J9FSV8"/>
<evidence type="ECO:0000313" key="1">
    <source>
        <dbReference type="EMBL" id="EJW98026.1"/>
    </source>
</evidence>
<accession>J9FSV8</accession>
<feature type="non-terminal residue" evidence="1">
    <location>
        <position position="30"/>
    </location>
</feature>
<proteinExistence type="predicted"/>